<dbReference type="PANTHER" id="PTHR22826">
    <property type="entry name" value="RHO GUANINE EXCHANGE FACTOR-RELATED"/>
    <property type="match status" value="1"/>
</dbReference>
<dbReference type="InterPro" id="IPR000219">
    <property type="entry name" value="DH_dom"/>
</dbReference>
<dbReference type="PANTHER" id="PTHR22826:SF106">
    <property type="entry name" value="TRIO, ISOFORM A"/>
    <property type="match status" value="1"/>
</dbReference>
<feature type="domain" description="DH" evidence="2">
    <location>
        <begin position="1"/>
        <end position="210"/>
    </location>
</feature>
<proteinExistence type="predicted"/>
<dbReference type="GO" id="GO:0005085">
    <property type="term" value="F:guanyl-nucleotide exchange factor activity"/>
    <property type="evidence" value="ECO:0007669"/>
    <property type="project" value="UniProtKB-KW"/>
</dbReference>
<dbReference type="InterPro" id="IPR035899">
    <property type="entry name" value="DBL_dom_sf"/>
</dbReference>
<dbReference type="Proteomes" id="UP000784294">
    <property type="component" value="Unassembled WGS sequence"/>
</dbReference>
<dbReference type="PROSITE" id="PS50010">
    <property type="entry name" value="DH_2"/>
    <property type="match status" value="1"/>
</dbReference>
<organism evidence="3 4">
    <name type="scientific">Protopolystoma xenopodis</name>
    <dbReference type="NCBI Taxonomy" id="117903"/>
    <lineage>
        <taxon>Eukaryota</taxon>
        <taxon>Metazoa</taxon>
        <taxon>Spiralia</taxon>
        <taxon>Lophotrochozoa</taxon>
        <taxon>Platyhelminthes</taxon>
        <taxon>Monogenea</taxon>
        <taxon>Polyopisthocotylea</taxon>
        <taxon>Polystomatidea</taxon>
        <taxon>Polystomatidae</taxon>
        <taxon>Protopolystoma</taxon>
    </lineage>
</organism>
<dbReference type="GO" id="GO:0019898">
    <property type="term" value="C:extrinsic component of membrane"/>
    <property type="evidence" value="ECO:0007669"/>
    <property type="project" value="TreeGrafter"/>
</dbReference>
<gene>
    <name evidence="3" type="ORF">PXEA_LOCUS26673</name>
</gene>
<evidence type="ECO:0000259" key="2">
    <source>
        <dbReference type="PROSITE" id="PS50010"/>
    </source>
</evidence>
<protein>
    <recommendedName>
        <fullName evidence="2">DH domain-containing protein</fullName>
    </recommendedName>
</protein>
<evidence type="ECO:0000313" key="4">
    <source>
        <dbReference type="Proteomes" id="UP000784294"/>
    </source>
</evidence>
<dbReference type="Pfam" id="PF00621">
    <property type="entry name" value="RhoGEF"/>
    <property type="match status" value="1"/>
</dbReference>
<dbReference type="SMART" id="SM00325">
    <property type="entry name" value="RhoGEF"/>
    <property type="match status" value="1"/>
</dbReference>
<dbReference type="GO" id="GO:0007411">
    <property type="term" value="P:axon guidance"/>
    <property type="evidence" value="ECO:0007669"/>
    <property type="project" value="TreeGrafter"/>
</dbReference>
<sequence length="213" mass="24502">MQPILELVYSEEVYVRALRLVKENYIPVAANAKAIVSISSTPFCSNSETGGDSGILNCSSILSNAPPVPDDLAARWRILWGNWIQLFEWHSNFLDRLQSAVESDPDKIPKLFIDSQARLRSIYSKYCENHRKAALIGEQYRDYFEELRLHVGDKEDVVSHLMRPVQRIMRYQLPMQEIVKHTARANCSSLPLWQKALTIMKEIPKDTQLILET</sequence>
<name>A0A448XC96_9PLAT</name>
<evidence type="ECO:0000256" key="1">
    <source>
        <dbReference type="ARBA" id="ARBA00022658"/>
    </source>
</evidence>
<evidence type="ECO:0000313" key="3">
    <source>
        <dbReference type="EMBL" id="VEL33233.1"/>
    </source>
</evidence>
<dbReference type="SUPFAM" id="SSF48065">
    <property type="entry name" value="DBL homology domain (DH-domain)"/>
    <property type="match status" value="1"/>
</dbReference>
<dbReference type="AlphaFoldDB" id="A0A448XC96"/>
<keyword evidence="1" id="KW-0344">Guanine-nucleotide releasing factor</keyword>
<reference evidence="3" key="1">
    <citation type="submission" date="2018-11" db="EMBL/GenBank/DDBJ databases">
        <authorList>
            <consortium name="Pathogen Informatics"/>
        </authorList>
    </citation>
    <scope>NUCLEOTIDE SEQUENCE</scope>
</reference>
<accession>A0A448XC96</accession>
<keyword evidence="4" id="KW-1185">Reference proteome</keyword>
<dbReference type="EMBL" id="CAAALY010245393">
    <property type="protein sequence ID" value="VEL33233.1"/>
    <property type="molecule type" value="Genomic_DNA"/>
</dbReference>
<dbReference type="GO" id="GO:0005737">
    <property type="term" value="C:cytoplasm"/>
    <property type="evidence" value="ECO:0007669"/>
    <property type="project" value="TreeGrafter"/>
</dbReference>
<dbReference type="OrthoDB" id="10256089at2759"/>
<dbReference type="InterPro" id="IPR051336">
    <property type="entry name" value="RhoGEF_Guanine_NuclExch_SF"/>
</dbReference>
<dbReference type="Gene3D" id="1.20.900.10">
    <property type="entry name" value="Dbl homology (DH) domain"/>
    <property type="match status" value="1"/>
</dbReference>
<comment type="caution">
    <text evidence="3">The sequence shown here is derived from an EMBL/GenBank/DDBJ whole genome shotgun (WGS) entry which is preliminary data.</text>
</comment>